<evidence type="ECO:0000313" key="2">
    <source>
        <dbReference type="EMBL" id="ODR37546.1"/>
    </source>
</evidence>
<dbReference type="OrthoDB" id="9775804at2"/>
<dbReference type="SUPFAM" id="SSF55729">
    <property type="entry name" value="Acyl-CoA N-acyltransferases (Nat)"/>
    <property type="match status" value="1"/>
</dbReference>
<dbReference type="Proteomes" id="UP000094271">
    <property type="component" value="Unassembled WGS sequence"/>
</dbReference>
<feature type="domain" description="N-acetyltransferase" evidence="1">
    <location>
        <begin position="1"/>
        <end position="137"/>
    </location>
</feature>
<dbReference type="InterPro" id="IPR016181">
    <property type="entry name" value="Acyl_CoA_acyltransferase"/>
</dbReference>
<comment type="caution">
    <text evidence="2">The sequence shown here is derived from an EMBL/GenBank/DDBJ whole genome shotgun (WGS) entry which is preliminary data.</text>
</comment>
<accession>A0A1E3U8A5</accession>
<dbReference type="PROSITE" id="PS51186">
    <property type="entry name" value="GNAT"/>
    <property type="match status" value="1"/>
</dbReference>
<evidence type="ECO:0000259" key="1">
    <source>
        <dbReference type="PROSITE" id="PS51186"/>
    </source>
</evidence>
<dbReference type="AlphaFoldDB" id="A0A1E3U8A5"/>
<dbReference type="InterPro" id="IPR053144">
    <property type="entry name" value="Acetyltransferase_Butenolide"/>
</dbReference>
<dbReference type="PANTHER" id="PTHR43233:SF1">
    <property type="entry name" value="FAMILY N-ACETYLTRANSFERASE, PUTATIVE (AFU_ORTHOLOGUE AFUA_6G03350)-RELATED"/>
    <property type="match status" value="1"/>
</dbReference>
<dbReference type="GO" id="GO:0016747">
    <property type="term" value="F:acyltransferase activity, transferring groups other than amino-acyl groups"/>
    <property type="evidence" value="ECO:0007669"/>
    <property type="project" value="InterPro"/>
</dbReference>
<dbReference type="Pfam" id="PF13673">
    <property type="entry name" value="Acetyltransf_10"/>
    <property type="match status" value="1"/>
</dbReference>
<keyword evidence="2" id="KW-0808">Transferase</keyword>
<name>A0A1E3U8A5_9FIRM</name>
<sequence>MELKQYLYYEESEILELYKSVGWSNYYENSELLKEAYKNSLFIVGAYSDDKLIGIIRVVGDGCSIIYVQDIIVAPAYQRKGIGKRLLDTILEKYENVYQKVLLTEKQPQTIAFYKGAGFEAADKYDCAAFVLFRGQSEA</sequence>
<proteinExistence type="predicted"/>
<evidence type="ECO:0000313" key="3">
    <source>
        <dbReference type="Proteomes" id="UP000094271"/>
    </source>
</evidence>
<dbReference type="Gene3D" id="3.40.630.30">
    <property type="match status" value="1"/>
</dbReference>
<organism evidence="2 3">
    <name type="scientific">Eisenbergiella tayi</name>
    <dbReference type="NCBI Taxonomy" id="1432052"/>
    <lineage>
        <taxon>Bacteria</taxon>
        <taxon>Bacillati</taxon>
        <taxon>Bacillota</taxon>
        <taxon>Clostridia</taxon>
        <taxon>Lachnospirales</taxon>
        <taxon>Lachnospiraceae</taxon>
        <taxon>Eisenbergiella</taxon>
    </lineage>
</organism>
<gene>
    <name evidence="2" type="ORF">BEI59_34810</name>
</gene>
<dbReference type="RefSeq" id="WP_069432506.1">
    <property type="nucleotide sequence ID" value="NZ_MEHA01000049.1"/>
</dbReference>
<dbReference type="PANTHER" id="PTHR43233">
    <property type="entry name" value="FAMILY N-ACETYLTRANSFERASE, PUTATIVE (AFU_ORTHOLOGUE AFUA_6G03350)-RELATED"/>
    <property type="match status" value="1"/>
</dbReference>
<protein>
    <submittedName>
        <fullName evidence="2">GNAT family N-acetyltransferase</fullName>
    </submittedName>
</protein>
<dbReference type="InterPro" id="IPR000182">
    <property type="entry name" value="GNAT_dom"/>
</dbReference>
<dbReference type="CDD" id="cd04301">
    <property type="entry name" value="NAT_SF"/>
    <property type="match status" value="1"/>
</dbReference>
<reference evidence="2 3" key="1">
    <citation type="submission" date="2016-08" db="EMBL/GenBank/DDBJ databases">
        <authorList>
            <person name="Seilhamer J.J."/>
        </authorList>
    </citation>
    <scope>NUCLEOTIDE SEQUENCE [LARGE SCALE GENOMIC DNA]</scope>
    <source>
        <strain evidence="2 3">NML150140-1</strain>
    </source>
</reference>
<dbReference type="EMBL" id="MEHA01000049">
    <property type="protein sequence ID" value="ODR37546.1"/>
    <property type="molecule type" value="Genomic_DNA"/>
</dbReference>